<feature type="chain" id="PRO_5003233028" description="Aldose 1-epimerase" evidence="12">
    <location>
        <begin position="29"/>
        <end position="379"/>
    </location>
</feature>
<evidence type="ECO:0000256" key="1">
    <source>
        <dbReference type="ARBA" id="ARBA00001614"/>
    </source>
</evidence>
<dbReference type="PROSITE" id="PS00545">
    <property type="entry name" value="ALDOSE_1_EPIMERASE"/>
    <property type="match status" value="1"/>
</dbReference>
<dbReference type="GO" id="GO:0033499">
    <property type="term" value="P:galactose catabolic process via UDP-galactose, Leloir pathway"/>
    <property type="evidence" value="ECO:0007669"/>
    <property type="project" value="TreeGrafter"/>
</dbReference>
<keyword evidence="7 8" id="KW-0119">Carbohydrate metabolism</keyword>
<dbReference type="eggNOG" id="COG2017">
    <property type="taxonomic scope" value="Bacteria"/>
</dbReference>
<dbReference type="PIRSF" id="PIRSF005096">
    <property type="entry name" value="GALM"/>
    <property type="match status" value="1"/>
</dbReference>
<comment type="catalytic activity">
    <reaction evidence="1 8">
        <text>alpha-D-glucose = beta-D-glucose</text>
        <dbReference type="Rhea" id="RHEA:10264"/>
        <dbReference type="ChEBI" id="CHEBI:15903"/>
        <dbReference type="ChEBI" id="CHEBI:17925"/>
        <dbReference type="EC" id="5.1.3.3"/>
    </reaction>
</comment>
<dbReference type="Proteomes" id="UP000006844">
    <property type="component" value="Chromosome"/>
</dbReference>
<organism evidence="13 14">
    <name type="scientific">Terriglobus saanensis (strain ATCC BAA-1853 / DSM 23119 / SP1PR4)</name>
    <dbReference type="NCBI Taxonomy" id="401053"/>
    <lineage>
        <taxon>Bacteria</taxon>
        <taxon>Pseudomonadati</taxon>
        <taxon>Acidobacteriota</taxon>
        <taxon>Terriglobia</taxon>
        <taxon>Terriglobales</taxon>
        <taxon>Acidobacteriaceae</taxon>
        <taxon>Terriglobus</taxon>
    </lineage>
</organism>
<dbReference type="GO" id="GO:0004034">
    <property type="term" value="F:aldose 1-epimerase activity"/>
    <property type="evidence" value="ECO:0007669"/>
    <property type="project" value="UniProtKB-EC"/>
</dbReference>
<evidence type="ECO:0000256" key="6">
    <source>
        <dbReference type="ARBA" id="ARBA00023235"/>
    </source>
</evidence>
<comment type="pathway">
    <text evidence="2 8">Carbohydrate metabolism; hexose metabolism.</text>
</comment>
<keyword evidence="14" id="KW-1185">Reference proteome</keyword>
<dbReference type="HOGENOM" id="CLU_031753_2_0_0"/>
<dbReference type="AlphaFoldDB" id="E8V8S5"/>
<keyword evidence="12" id="KW-0732">Signal</keyword>
<dbReference type="PANTHER" id="PTHR10091">
    <property type="entry name" value="ALDOSE-1-EPIMERASE"/>
    <property type="match status" value="1"/>
</dbReference>
<feature type="active site" description="Proton donor" evidence="9">
    <location>
        <position position="203"/>
    </location>
</feature>
<evidence type="ECO:0000256" key="11">
    <source>
        <dbReference type="PIRSR" id="PIRSR005096-3"/>
    </source>
</evidence>
<dbReference type="NCBIfam" id="NF008277">
    <property type="entry name" value="PRK11055.1"/>
    <property type="match status" value="1"/>
</dbReference>
<comment type="similarity">
    <text evidence="3 8">Belongs to the aldose epimerase family.</text>
</comment>
<dbReference type="EMBL" id="CP002467">
    <property type="protein sequence ID" value="ADV84112.1"/>
    <property type="molecule type" value="Genomic_DNA"/>
</dbReference>
<evidence type="ECO:0000256" key="8">
    <source>
        <dbReference type="PIRNR" id="PIRNR005096"/>
    </source>
</evidence>
<feature type="binding site" evidence="11">
    <location>
        <begin position="203"/>
        <end position="205"/>
    </location>
    <ligand>
        <name>beta-D-galactose</name>
        <dbReference type="ChEBI" id="CHEBI:27667"/>
    </ligand>
</feature>
<dbReference type="Pfam" id="PF01263">
    <property type="entry name" value="Aldose_epim"/>
    <property type="match status" value="1"/>
</dbReference>
<proteinExistence type="inferred from homology"/>
<evidence type="ECO:0000256" key="3">
    <source>
        <dbReference type="ARBA" id="ARBA00006206"/>
    </source>
</evidence>
<dbReference type="InterPro" id="IPR011013">
    <property type="entry name" value="Gal_mutarotase_sf_dom"/>
</dbReference>
<evidence type="ECO:0000256" key="7">
    <source>
        <dbReference type="ARBA" id="ARBA00023277"/>
    </source>
</evidence>
<keyword evidence="6 8" id="KW-0413">Isomerase</keyword>
<evidence type="ECO:0000256" key="5">
    <source>
        <dbReference type="ARBA" id="ARBA00014165"/>
    </source>
</evidence>
<dbReference type="InterPro" id="IPR014718">
    <property type="entry name" value="GH-type_carb-bd"/>
</dbReference>
<dbReference type="InterPro" id="IPR047215">
    <property type="entry name" value="Galactose_mutarotase-like"/>
</dbReference>
<gene>
    <name evidence="13" type="ordered locus">AciPR4_3358</name>
</gene>
<evidence type="ECO:0000313" key="14">
    <source>
        <dbReference type="Proteomes" id="UP000006844"/>
    </source>
</evidence>
<dbReference type="InterPro" id="IPR018052">
    <property type="entry name" value="Ald1_epimerase_CS"/>
</dbReference>
<dbReference type="EC" id="5.1.3.3" evidence="4 8"/>
<dbReference type="UniPathway" id="UPA00242"/>
<dbReference type="KEGG" id="tsa:AciPR4_3358"/>
<protein>
    <recommendedName>
        <fullName evidence="5 8">Aldose 1-epimerase</fullName>
        <ecNumber evidence="4 8">5.1.3.3</ecNumber>
    </recommendedName>
</protein>
<reference evidence="13 14" key="1">
    <citation type="journal article" date="2012" name="Stand. Genomic Sci.">
        <title>Complete genome sequence of Terriglobus saanensis type strain SP1PR4(T), an Acidobacteria from tundra soil.</title>
        <authorList>
            <person name="Rawat S.R."/>
            <person name="Mannisto M.K."/>
            <person name="Starovoytov V."/>
            <person name="Goodwin L."/>
            <person name="Nolan M."/>
            <person name="Hauser L."/>
            <person name="Land M."/>
            <person name="Davenport K.W."/>
            <person name="Woyke T."/>
            <person name="Haggblom M.M."/>
        </authorList>
    </citation>
    <scope>NUCLEOTIDE SEQUENCE</scope>
    <source>
        <strain evidence="14">ATCC BAA-1853 / DSM 23119 / SP1PR4</strain>
    </source>
</reference>
<dbReference type="Gene3D" id="2.70.98.10">
    <property type="match status" value="1"/>
</dbReference>
<accession>E8V8S5</accession>
<evidence type="ECO:0000256" key="10">
    <source>
        <dbReference type="PIRSR" id="PIRSR005096-2"/>
    </source>
</evidence>
<dbReference type="GO" id="GO:0030246">
    <property type="term" value="F:carbohydrate binding"/>
    <property type="evidence" value="ECO:0007669"/>
    <property type="project" value="InterPro"/>
</dbReference>
<feature type="signal peptide" evidence="12">
    <location>
        <begin position="1"/>
        <end position="28"/>
    </location>
</feature>
<dbReference type="SUPFAM" id="SSF74650">
    <property type="entry name" value="Galactose mutarotase-like"/>
    <property type="match status" value="1"/>
</dbReference>
<feature type="binding site" evidence="10">
    <location>
        <position position="275"/>
    </location>
    <ligand>
        <name>beta-D-galactose</name>
        <dbReference type="ChEBI" id="CHEBI:27667"/>
    </ligand>
</feature>
<feature type="binding site" evidence="11">
    <location>
        <begin position="107"/>
        <end position="108"/>
    </location>
    <ligand>
        <name>beta-D-galactose</name>
        <dbReference type="ChEBI" id="CHEBI:27667"/>
    </ligand>
</feature>
<evidence type="ECO:0000256" key="12">
    <source>
        <dbReference type="SAM" id="SignalP"/>
    </source>
</evidence>
<evidence type="ECO:0000256" key="4">
    <source>
        <dbReference type="ARBA" id="ARBA00013185"/>
    </source>
</evidence>
<feature type="active site" description="Proton acceptor" evidence="9">
    <location>
        <position position="340"/>
    </location>
</feature>
<dbReference type="InterPro" id="IPR015443">
    <property type="entry name" value="Aldose_1-epimerase"/>
</dbReference>
<name>E8V8S5_TERSS</name>
<evidence type="ECO:0000256" key="9">
    <source>
        <dbReference type="PIRSR" id="PIRSR005096-1"/>
    </source>
</evidence>
<dbReference type="STRING" id="401053.AciPR4_3358"/>
<dbReference type="GO" id="GO:0006006">
    <property type="term" value="P:glucose metabolic process"/>
    <property type="evidence" value="ECO:0007669"/>
    <property type="project" value="TreeGrafter"/>
</dbReference>
<dbReference type="CDD" id="cd09019">
    <property type="entry name" value="galactose_mutarotase_like"/>
    <property type="match status" value="1"/>
</dbReference>
<dbReference type="PANTHER" id="PTHR10091:SF0">
    <property type="entry name" value="GALACTOSE MUTAROTASE"/>
    <property type="match status" value="1"/>
</dbReference>
<dbReference type="InterPro" id="IPR008183">
    <property type="entry name" value="Aldose_1/G6P_1-epimerase"/>
</dbReference>
<evidence type="ECO:0000256" key="2">
    <source>
        <dbReference type="ARBA" id="ARBA00005028"/>
    </source>
</evidence>
<sequence length="379" mass="41204">MLTKDGRGPMKRKSMFLAIFLQTFLVHAAVQQSSWGSTADGQKVSLFVLSNSDLRVQLTNYGARIVSIEAPDRKGVRANVALGHNNLAAYTSNPKDYLGAIVGRYGNRIAKGTFQLQGKGYQVPINNYGNALHGGPRGFSTRVWQAHAMGDDRVEFTLMSPDGDMGFPGALLVHVRYTLSGKSLRIDYTASTNKLTVLNLTNHTYFNLRGEASGDVLQQRLVINADSFTPVDAALIPTGILQSVKGTPFDFREVTSIGDRINVPNEQLKRGGGYDHNFVLIRGVYELHKAAVALDPESGRTLTVLTTEPGVQFYSGNSLNGTAKGYAGTMYAKHAGFCLETQHFPDSPNHANFPSTQLLPGQTFRSTTVFVFGVAPRGL</sequence>
<evidence type="ECO:0000313" key="13">
    <source>
        <dbReference type="EMBL" id="ADV84112.1"/>
    </source>
</evidence>